<dbReference type="SUPFAM" id="SSF52266">
    <property type="entry name" value="SGNH hydrolase"/>
    <property type="match status" value="1"/>
</dbReference>
<sequence>MKTIIPDETFFQGAISFERGEDYIRPWRLPFDELALHAPDGDLPDKAGRSAGVRLRFQTNSPVIELEAHLNNMGALPIMDLVCDNEILVSQGPSGDSDIYRFAGLEPSSHVYEIYLPVQAYSYVKALRVADDASLEIVADERVRWLTYGSSITHCGGSKSPARSWPATAARALNLNLTCLGYSGNCHLEPMVARVIANQPMDIITLKLGINIYGGSTLGKRTFRHNIIGFVKTIRDQHPDAPIGLITPIYAAERETTNNAAGMTLEDYREELRSVHEVLTSFNDEKLFLFEGRDLLWEADADLLPDNLHPNGKGYQLMGQRAAEKILPVLLAARA</sequence>
<evidence type="ECO:0000259" key="2">
    <source>
        <dbReference type="Pfam" id="PF21181"/>
    </source>
</evidence>
<dbReference type="Pfam" id="PF21181">
    <property type="entry name" value="SsfX3_N"/>
    <property type="match status" value="1"/>
</dbReference>
<dbReference type="EMBL" id="BMXG01000001">
    <property type="protein sequence ID" value="GHB90942.1"/>
    <property type="molecule type" value="Genomic_DNA"/>
</dbReference>
<dbReference type="InterPro" id="IPR048977">
    <property type="entry name" value="SsfX3-like_N"/>
</dbReference>
<dbReference type="Gene3D" id="2.60.120.260">
    <property type="entry name" value="Galactose-binding domain-like"/>
    <property type="match status" value="1"/>
</dbReference>
<evidence type="ECO:0000313" key="3">
    <source>
        <dbReference type="EMBL" id="GHB90942.1"/>
    </source>
</evidence>
<feature type="domain" description="SsfX3-like N-terminal" evidence="2">
    <location>
        <begin position="11"/>
        <end position="64"/>
    </location>
</feature>
<evidence type="ECO:0000259" key="1">
    <source>
        <dbReference type="Pfam" id="PF14606"/>
    </source>
</evidence>
<dbReference type="Gene3D" id="3.40.50.1110">
    <property type="entry name" value="SGNH hydrolase"/>
    <property type="match status" value="1"/>
</dbReference>
<dbReference type="AlphaFoldDB" id="A0A8J3D9C6"/>
<organism evidence="3 4">
    <name type="scientific">Cerasicoccus arenae</name>
    <dbReference type="NCBI Taxonomy" id="424488"/>
    <lineage>
        <taxon>Bacteria</taxon>
        <taxon>Pseudomonadati</taxon>
        <taxon>Verrucomicrobiota</taxon>
        <taxon>Opitutia</taxon>
        <taxon>Puniceicoccales</taxon>
        <taxon>Cerasicoccaceae</taxon>
        <taxon>Cerasicoccus</taxon>
    </lineage>
</organism>
<protein>
    <submittedName>
        <fullName evidence="3">Lipase</fullName>
    </submittedName>
</protein>
<comment type="caution">
    <text evidence="3">The sequence shown here is derived from an EMBL/GenBank/DDBJ whole genome shotgun (WGS) entry which is preliminary data.</text>
</comment>
<reference evidence="3" key="1">
    <citation type="journal article" date="2014" name="Int. J. Syst. Evol. Microbiol.">
        <title>Complete genome sequence of Corynebacterium casei LMG S-19264T (=DSM 44701T), isolated from a smear-ripened cheese.</title>
        <authorList>
            <consortium name="US DOE Joint Genome Institute (JGI-PGF)"/>
            <person name="Walter F."/>
            <person name="Albersmeier A."/>
            <person name="Kalinowski J."/>
            <person name="Ruckert C."/>
        </authorList>
    </citation>
    <scope>NUCLEOTIDE SEQUENCE</scope>
    <source>
        <strain evidence="3">KCTC 12870</strain>
    </source>
</reference>
<dbReference type="Pfam" id="PF14606">
    <property type="entry name" value="Lipase_GDSL_3"/>
    <property type="match status" value="1"/>
</dbReference>
<reference evidence="3" key="2">
    <citation type="submission" date="2020-09" db="EMBL/GenBank/DDBJ databases">
        <authorList>
            <person name="Sun Q."/>
            <person name="Kim S."/>
        </authorList>
    </citation>
    <scope>NUCLEOTIDE SEQUENCE</scope>
    <source>
        <strain evidence="3">KCTC 12870</strain>
    </source>
</reference>
<name>A0A8J3D9C6_9BACT</name>
<dbReference type="GO" id="GO:0016788">
    <property type="term" value="F:hydrolase activity, acting on ester bonds"/>
    <property type="evidence" value="ECO:0007669"/>
    <property type="project" value="UniProtKB-ARBA"/>
</dbReference>
<feature type="domain" description="SGNH hydrolase-type esterase" evidence="1">
    <location>
        <begin position="147"/>
        <end position="320"/>
    </location>
</feature>
<keyword evidence="4" id="KW-1185">Reference proteome</keyword>
<evidence type="ECO:0000313" key="4">
    <source>
        <dbReference type="Proteomes" id="UP000642829"/>
    </source>
</evidence>
<dbReference type="RefSeq" id="WP_189510989.1">
    <property type="nucleotide sequence ID" value="NZ_BMXG01000001.1"/>
</dbReference>
<dbReference type="Proteomes" id="UP000642829">
    <property type="component" value="Unassembled WGS sequence"/>
</dbReference>
<gene>
    <name evidence="3" type="ORF">GCM10007047_02260</name>
</gene>
<dbReference type="InterPro" id="IPR036514">
    <property type="entry name" value="SGNH_hydro_sf"/>
</dbReference>
<dbReference type="InterPro" id="IPR013830">
    <property type="entry name" value="SGNH_hydro"/>
</dbReference>
<proteinExistence type="predicted"/>
<accession>A0A8J3D9C6</accession>